<comment type="cofactor">
    <cofactor evidence="1">
        <name>Zn(2+)</name>
        <dbReference type="ChEBI" id="CHEBI:29105"/>
    </cofactor>
</comment>
<comment type="caution">
    <text evidence="12">The sequence shown here is derived from an EMBL/GenBank/DDBJ whole genome shotgun (WGS) entry which is preliminary data.</text>
</comment>
<dbReference type="CDD" id="cd00641">
    <property type="entry name" value="GTP_cyclohydro2"/>
    <property type="match status" value="1"/>
</dbReference>
<evidence type="ECO:0000256" key="1">
    <source>
        <dbReference type="ARBA" id="ARBA00001947"/>
    </source>
</evidence>
<name>A0ABX5FA35_9CHRO</name>
<dbReference type="RefSeq" id="WP_106220787.1">
    <property type="nucleotide sequence ID" value="NZ_PVWP01000005.1"/>
</dbReference>
<reference evidence="12 13" key="1">
    <citation type="submission" date="2018-03" db="EMBL/GenBank/DDBJ databases">
        <title>The ancient ancestry and fast evolution of plastids.</title>
        <authorList>
            <person name="Moore K.R."/>
            <person name="Magnabosco C."/>
            <person name="Momper L."/>
            <person name="Gold D.A."/>
            <person name="Bosak T."/>
            <person name="Fournier G.P."/>
        </authorList>
    </citation>
    <scope>NUCLEOTIDE SEQUENCE [LARGE SCALE GENOMIC DNA]</scope>
    <source>
        <strain evidence="12 13">CCALA 015</strain>
    </source>
</reference>
<dbReference type="NCBIfam" id="NF001591">
    <property type="entry name" value="PRK00393.1"/>
    <property type="match status" value="1"/>
</dbReference>
<sequence>MAISSTPRVASTMLTTAYGIFDFHCFSWGDHEEDNVLCMSRLEQSTLPHLCRIQSACYTAEIFQSLDCDCHEQLDFSLKRISIEGGLLIYCLCDGRGAGLYTKTLGLELGRTLGLDTSEAYEHLGVPQDPRTYDRASYILRFFDIKSVRLLTNNPRKILGLSAFGISVVRESLEVSATDYSADYLRAKKFKMGHLLSQFDFSSNSEQPDTPEAPS</sequence>
<evidence type="ECO:0000256" key="4">
    <source>
        <dbReference type="ARBA" id="ARBA00022619"/>
    </source>
</evidence>
<keyword evidence="5" id="KW-0479">Metal-binding</keyword>
<dbReference type="EMBL" id="PVWP01000005">
    <property type="protein sequence ID" value="PSB37496.1"/>
    <property type="molecule type" value="Genomic_DNA"/>
</dbReference>
<dbReference type="PANTHER" id="PTHR21327:SF18">
    <property type="entry name" value="3,4-DIHYDROXY-2-BUTANONE 4-PHOSPHATE SYNTHASE"/>
    <property type="match status" value="1"/>
</dbReference>
<dbReference type="InterPro" id="IPR032677">
    <property type="entry name" value="GTP_cyclohydro_II"/>
</dbReference>
<keyword evidence="9" id="KW-0342">GTP-binding</keyword>
<dbReference type="SUPFAM" id="SSF142695">
    <property type="entry name" value="RibA-like"/>
    <property type="match status" value="1"/>
</dbReference>
<evidence type="ECO:0000259" key="11">
    <source>
        <dbReference type="Pfam" id="PF00925"/>
    </source>
</evidence>
<dbReference type="Proteomes" id="UP000238218">
    <property type="component" value="Unassembled WGS sequence"/>
</dbReference>
<evidence type="ECO:0000256" key="10">
    <source>
        <dbReference type="ARBA" id="ARBA00049295"/>
    </source>
</evidence>
<protein>
    <recommendedName>
        <fullName evidence="3">GTP cyclohydrolase II</fullName>
        <ecNumber evidence="3">3.5.4.25</ecNumber>
    </recommendedName>
</protein>
<dbReference type="InterPro" id="IPR000926">
    <property type="entry name" value="RibA"/>
</dbReference>
<keyword evidence="8" id="KW-0862">Zinc</keyword>
<evidence type="ECO:0000256" key="7">
    <source>
        <dbReference type="ARBA" id="ARBA00022801"/>
    </source>
</evidence>
<dbReference type="EC" id="3.5.4.25" evidence="3"/>
<keyword evidence="4" id="KW-0686">Riboflavin biosynthesis</keyword>
<evidence type="ECO:0000256" key="5">
    <source>
        <dbReference type="ARBA" id="ARBA00022723"/>
    </source>
</evidence>
<comment type="pathway">
    <text evidence="2">Cofactor biosynthesis; riboflavin biosynthesis; 5-amino-6-(D-ribitylamino)uracil from GTP: step 1/4.</text>
</comment>
<keyword evidence="7" id="KW-0378">Hydrolase</keyword>
<evidence type="ECO:0000256" key="3">
    <source>
        <dbReference type="ARBA" id="ARBA00012762"/>
    </source>
</evidence>
<comment type="catalytic activity">
    <reaction evidence="10">
        <text>GTP + 4 H2O = 2,5-diamino-6-hydroxy-4-(5-phosphoribosylamino)-pyrimidine + formate + 2 phosphate + 3 H(+)</text>
        <dbReference type="Rhea" id="RHEA:23704"/>
        <dbReference type="ChEBI" id="CHEBI:15377"/>
        <dbReference type="ChEBI" id="CHEBI:15378"/>
        <dbReference type="ChEBI" id="CHEBI:15740"/>
        <dbReference type="ChEBI" id="CHEBI:37565"/>
        <dbReference type="ChEBI" id="CHEBI:43474"/>
        <dbReference type="ChEBI" id="CHEBI:58614"/>
        <dbReference type="EC" id="3.5.4.25"/>
    </reaction>
</comment>
<accession>A0ABX5FA35</accession>
<evidence type="ECO:0000256" key="6">
    <source>
        <dbReference type="ARBA" id="ARBA00022741"/>
    </source>
</evidence>
<dbReference type="PANTHER" id="PTHR21327">
    <property type="entry name" value="GTP CYCLOHYDROLASE II-RELATED"/>
    <property type="match status" value="1"/>
</dbReference>
<evidence type="ECO:0000313" key="13">
    <source>
        <dbReference type="Proteomes" id="UP000238218"/>
    </source>
</evidence>
<keyword evidence="13" id="KW-1185">Reference proteome</keyword>
<evidence type="ECO:0000313" key="12">
    <source>
        <dbReference type="EMBL" id="PSB37496.1"/>
    </source>
</evidence>
<dbReference type="Pfam" id="PF00925">
    <property type="entry name" value="GTP_cyclohydro2"/>
    <property type="match status" value="1"/>
</dbReference>
<gene>
    <name evidence="12" type="ORF">C7B81_08200</name>
</gene>
<evidence type="ECO:0000256" key="8">
    <source>
        <dbReference type="ARBA" id="ARBA00022833"/>
    </source>
</evidence>
<keyword evidence="6" id="KW-0547">Nucleotide-binding</keyword>
<organism evidence="12 13">
    <name type="scientific">Aphanothece cf. minutissima CCALA 015</name>
    <dbReference type="NCBI Taxonomy" id="2107695"/>
    <lineage>
        <taxon>Bacteria</taxon>
        <taxon>Bacillati</taxon>
        <taxon>Cyanobacteriota</taxon>
        <taxon>Cyanophyceae</taxon>
        <taxon>Oscillatoriophycideae</taxon>
        <taxon>Chroococcales</taxon>
        <taxon>Aphanothecaceae</taxon>
        <taxon>Aphanothece</taxon>
    </lineage>
</organism>
<dbReference type="Gene3D" id="3.40.50.10990">
    <property type="entry name" value="GTP cyclohydrolase II"/>
    <property type="match status" value="1"/>
</dbReference>
<evidence type="ECO:0000256" key="2">
    <source>
        <dbReference type="ARBA" id="ARBA00004853"/>
    </source>
</evidence>
<proteinExistence type="predicted"/>
<evidence type="ECO:0000256" key="9">
    <source>
        <dbReference type="ARBA" id="ARBA00023134"/>
    </source>
</evidence>
<feature type="domain" description="GTP cyclohydrolase II" evidence="11">
    <location>
        <begin position="8"/>
        <end position="170"/>
    </location>
</feature>
<dbReference type="InterPro" id="IPR036144">
    <property type="entry name" value="RibA-like_sf"/>
</dbReference>